<dbReference type="InterPro" id="IPR051207">
    <property type="entry name" value="ComplexI_NDUFA9_subunit"/>
</dbReference>
<dbReference type="Proteomes" id="UP000199306">
    <property type="component" value="Unassembled WGS sequence"/>
</dbReference>
<dbReference type="STRING" id="1079859.SAMN04515674_104203"/>
<dbReference type="Pfam" id="PF13460">
    <property type="entry name" value="NAD_binding_10"/>
    <property type="match status" value="1"/>
</dbReference>
<name>A0A1I5RR56_9BACT</name>
<dbReference type="PANTHER" id="PTHR12126">
    <property type="entry name" value="NADH-UBIQUINONE OXIDOREDUCTASE 39 KDA SUBUNIT-RELATED"/>
    <property type="match status" value="1"/>
</dbReference>
<evidence type="ECO:0000259" key="1">
    <source>
        <dbReference type="Pfam" id="PF13460"/>
    </source>
</evidence>
<dbReference type="GO" id="GO:0044877">
    <property type="term" value="F:protein-containing complex binding"/>
    <property type="evidence" value="ECO:0007669"/>
    <property type="project" value="TreeGrafter"/>
</dbReference>
<organism evidence="2 3">
    <name type="scientific">Pseudarcicella hirudinis</name>
    <dbReference type="NCBI Taxonomy" id="1079859"/>
    <lineage>
        <taxon>Bacteria</taxon>
        <taxon>Pseudomonadati</taxon>
        <taxon>Bacteroidota</taxon>
        <taxon>Cytophagia</taxon>
        <taxon>Cytophagales</taxon>
        <taxon>Flectobacillaceae</taxon>
        <taxon>Pseudarcicella</taxon>
    </lineage>
</organism>
<dbReference type="OrthoDB" id="9780595at2"/>
<keyword evidence="3" id="KW-1185">Reference proteome</keyword>
<dbReference type="InterPro" id="IPR016040">
    <property type="entry name" value="NAD(P)-bd_dom"/>
</dbReference>
<dbReference type="RefSeq" id="WP_092015591.1">
    <property type="nucleotide sequence ID" value="NZ_FOXH01000004.1"/>
</dbReference>
<proteinExistence type="predicted"/>
<accession>A0A1I5RR56</accession>
<gene>
    <name evidence="2" type="ORF">SAMN04515674_104203</name>
</gene>
<evidence type="ECO:0000313" key="3">
    <source>
        <dbReference type="Proteomes" id="UP000199306"/>
    </source>
</evidence>
<sequence>MQKILVFGASGNLGKMICQALKKEGYWLRIVVRSNISIPEIDEKADEKIMLDFNDEAALSCAVSNIDVIISALGKSVSLFDFSKPGFEDIDLKINLKILLSAAKLPVKKFIYISALGAELYPELTYFKAHESFSEALRNSGLKYTIIQPPAIFSAFHDLVILSKKGLLFSVLGNGQQQTNPISEKDLAMVVINAIHTDVPLIKAGGKYIYTRLKINQLINKNNNKRNFSICIPFWLMSGFLPIVRWFDRNLYDKLAFYTAVFRKDVLAPPIGETSLETYLEELKKNG</sequence>
<evidence type="ECO:0000313" key="2">
    <source>
        <dbReference type="EMBL" id="SFP61039.1"/>
    </source>
</evidence>
<feature type="domain" description="NAD(P)-binding" evidence="1">
    <location>
        <begin position="8"/>
        <end position="197"/>
    </location>
</feature>
<protein>
    <submittedName>
        <fullName evidence="2">Uncharacterized conserved protein YbjT, contains NAD(P)-binding and DUF2867 domains</fullName>
    </submittedName>
</protein>
<reference evidence="2 3" key="1">
    <citation type="submission" date="2016-10" db="EMBL/GenBank/DDBJ databases">
        <authorList>
            <person name="de Groot N.N."/>
        </authorList>
    </citation>
    <scope>NUCLEOTIDE SEQUENCE [LARGE SCALE GENOMIC DNA]</scope>
    <source>
        <strain evidence="3">E92,LMG 26720,CCM 7988</strain>
    </source>
</reference>
<dbReference type="SUPFAM" id="SSF51735">
    <property type="entry name" value="NAD(P)-binding Rossmann-fold domains"/>
    <property type="match status" value="1"/>
</dbReference>
<dbReference type="AlphaFoldDB" id="A0A1I5RR56"/>
<dbReference type="PANTHER" id="PTHR12126:SF11">
    <property type="entry name" value="NADH DEHYDROGENASE [UBIQUINONE] 1 ALPHA SUBCOMPLEX SUBUNIT 9, MITOCHONDRIAL"/>
    <property type="match status" value="1"/>
</dbReference>
<dbReference type="InterPro" id="IPR036291">
    <property type="entry name" value="NAD(P)-bd_dom_sf"/>
</dbReference>
<dbReference type="Gene3D" id="3.40.50.720">
    <property type="entry name" value="NAD(P)-binding Rossmann-like Domain"/>
    <property type="match status" value="1"/>
</dbReference>
<dbReference type="EMBL" id="FOXH01000004">
    <property type="protein sequence ID" value="SFP61039.1"/>
    <property type="molecule type" value="Genomic_DNA"/>
</dbReference>